<dbReference type="SMART" id="SM00941">
    <property type="entry name" value="PYNP_C"/>
    <property type="match status" value="1"/>
</dbReference>
<dbReference type="InterPro" id="IPR000312">
    <property type="entry name" value="Glycosyl_Trfase_fam3"/>
</dbReference>
<dbReference type="PIRSF" id="PIRSF000478">
    <property type="entry name" value="TP_PyNP"/>
    <property type="match status" value="1"/>
</dbReference>
<dbReference type="Pfam" id="PF07831">
    <property type="entry name" value="PYNP_C"/>
    <property type="match status" value="1"/>
</dbReference>
<keyword evidence="4" id="KW-0328">Glycosyltransferase</keyword>
<dbReference type="NCBIfam" id="NF004490">
    <property type="entry name" value="PRK05820.1"/>
    <property type="match status" value="1"/>
</dbReference>
<evidence type="ECO:0000256" key="3">
    <source>
        <dbReference type="ARBA" id="ARBA00011892"/>
    </source>
</evidence>
<dbReference type="SUPFAM" id="SSF54680">
    <property type="entry name" value="Pyrimidine nucleoside phosphorylase C-terminal domain"/>
    <property type="match status" value="1"/>
</dbReference>
<dbReference type="GO" id="GO:0006206">
    <property type="term" value="P:pyrimidine nucleobase metabolic process"/>
    <property type="evidence" value="ECO:0007669"/>
    <property type="project" value="InterPro"/>
</dbReference>
<dbReference type="Proteomes" id="UP000216339">
    <property type="component" value="Unassembled WGS sequence"/>
</dbReference>
<dbReference type="Gene3D" id="3.40.1030.10">
    <property type="entry name" value="Nucleoside phosphorylase/phosphoribosyltransferase catalytic domain"/>
    <property type="match status" value="1"/>
</dbReference>
<dbReference type="GO" id="GO:0005829">
    <property type="term" value="C:cytosol"/>
    <property type="evidence" value="ECO:0007669"/>
    <property type="project" value="TreeGrafter"/>
</dbReference>
<dbReference type="GO" id="GO:0004645">
    <property type="term" value="F:1,4-alpha-oligoglucan phosphorylase activity"/>
    <property type="evidence" value="ECO:0007669"/>
    <property type="project" value="InterPro"/>
</dbReference>
<evidence type="ECO:0000256" key="6">
    <source>
        <dbReference type="ARBA" id="ARBA00048550"/>
    </source>
</evidence>
<protein>
    <recommendedName>
        <fullName evidence="3">thymidine phosphorylase</fullName>
        <ecNumber evidence="3">2.4.2.4</ecNumber>
    </recommendedName>
</protein>
<dbReference type="OrthoDB" id="9763887at2"/>
<evidence type="ECO:0000256" key="5">
    <source>
        <dbReference type="ARBA" id="ARBA00022679"/>
    </source>
</evidence>
<sequence length="455" mass="46994">MPDLNVVRLITRKRDGGELAADDIEALVAAYTAGDVPDYQMAAFLMAAFLRGLSDDETVALTRAMLHSGTVLDLSDVPGVKVDKHSTGGVGDKVSLILAPMVAACQVPVPMISGRGLGHTGGTLDKLEAIPGFDVGLSIERYREVLGEVGAVLIGQTGEIAPADKLLYALRDVTGTVESIPLIAASILSKKLAEGIDALVLDVKAGRGAFMKDQTRARQLAETLVRVGRGFGTPTVALLTQMDVPLGRAIGNGPETAEAVRILKEETPAGGPCDDVIEVTLALAGEMLHLGGASETPEAGRGLAAAALRDGWSFGVLQEIVEAQGGDVDALDDPDSLMGEPVATVTADESGFVTDIDPLALGYAAVDLGAGRAKKEDDVDPKAGFVLHKKPGEPVEAGETIAQIYASDPDRADTEAVRAAFTIGAAPPAPRPLLLDRFDGTGWGGGTGEEHEGTG</sequence>
<dbReference type="Pfam" id="PF00591">
    <property type="entry name" value="Glycos_transf_3"/>
    <property type="match status" value="1"/>
</dbReference>
<evidence type="ECO:0000256" key="4">
    <source>
        <dbReference type="ARBA" id="ARBA00022676"/>
    </source>
</evidence>
<accession>A0A271IYB4</accession>
<reference evidence="9 10" key="1">
    <citation type="submission" date="2016-11" db="EMBL/GenBank/DDBJ databases">
        <title>Study of marine rhodopsin-containing bacteria.</title>
        <authorList>
            <person name="Yoshizawa S."/>
            <person name="Kumagai Y."/>
            <person name="Kogure K."/>
        </authorList>
    </citation>
    <scope>NUCLEOTIDE SEQUENCE [LARGE SCALE GENOMIC DNA]</scope>
    <source>
        <strain evidence="9 10">SAORIC-28</strain>
    </source>
</reference>
<dbReference type="RefSeq" id="WP_095509894.1">
    <property type="nucleotide sequence ID" value="NZ_MQWD01000001.1"/>
</dbReference>
<evidence type="ECO:0000256" key="2">
    <source>
        <dbReference type="ARBA" id="ARBA00011738"/>
    </source>
</evidence>
<feature type="domain" description="Pyrimidine nucleoside phosphorylase C-terminal" evidence="8">
    <location>
        <begin position="352"/>
        <end position="424"/>
    </location>
</feature>
<dbReference type="NCBIfam" id="TIGR02644">
    <property type="entry name" value="Y_phosphoryl"/>
    <property type="match status" value="1"/>
</dbReference>
<keyword evidence="5" id="KW-0808">Transferase</keyword>
<dbReference type="AlphaFoldDB" id="A0A271IYB4"/>
<comment type="similarity">
    <text evidence="1">Belongs to the thymidine/pyrimidine-nucleoside phosphorylase family.</text>
</comment>
<keyword evidence="10" id="KW-1185">Reference proteome</keyword>
<dbReference type="SUPFAM" id="SSF52418">
    <property type="entry name" value="Nucleoside phosphorylase/phosphoribosyltransferase catalytic domain"/>
    <property type="match status" value="1"/>
</dbReference>
<proteinExistence type="inferred from homology"/>
<evidence type="ECO:0000313" key="9">
    <source>
        <dbReference type="EMBL" id="PAP76246.1"/>
    </source>
</evidence>
<dbReference type="FunFam" id="3.40.1030.10:FF:000003">
    <property type="entry name" value="Pyrimidine-nucleoside phosphorylase"/>
    <property type="match status" value="1"/>
</dbReference>
<gene>
    <name evidence="9" type="ORF">BSZ37_07210</name>
</gene>
<dbReference type="Gene3D" id="3.90.1170.30">
    <property type="entry name" value="Pyrimidine nucleoside phosphorylase-like, C-terminal domain"/>
    <property type="match status" value="1"/>
</dbReference>
<dbReference type="InterPro" id="IPR017872">
    <property type="entry name" value="Pyrmidine_PPase_CS"/>
</dbReference>
<dbReference type="InterPro" id="IPR036320">
    <property type="entry name" value="Glycosyl_Trfase_fam3_N_dom_sf"/>
</dbReference>
<dbReference type="InterPro" id="IPR017459">
    <property type="entry name" value="Glycosyl_Trfase_fam3_N_dom"/>
</dbReference>
<dbReference type="SUPFAM" id="SSF47648">
    <property type="entry name" value="Nucleoside phosphorylase/phosphoribosyltransferase N-terminal domain"/>
    <property type="match status" value="1"/>
</dbReference>
<dbReference type="InterPro" id="IPR013102">
    <property type="entry name" value="PYNP_C"/>
</dbReference>
<dbReference type="EMBL" id="MQWD01000001">
    <property type="protein sequence ID" value="PAP76246.1"/>
    <property type="molecule type" value="Genomic_DNA"/>
</dbReference>
<comment type="catalytic activity">
    <reaction evidence="6">
        <text>thymidine + phosphate = 2-deoxy-alpha-D-ribose 1-phosphate + thymine</text>
        <dbReference type="Rhea" id="RHEA:16037"/>
        <dbReference type="ChEBI" id="CHEBI:17748"/>
        <dbReference type="ChEBI" id="CHEBI:17821"/>
        <dbReference type="ChEBI" id="CHEBI:43474"/>
        <dbReference type="ChEBI" id="CHEBI:57259"/>
        <dbReference type="EC" id="2.4.2.4"/>
    </reaction>
</comment>
<feature type="region of interest" description="Disordered" evidence="7">
    <location>
        <begin position="431"/>
        <end position="455"/>
    </location>
</feature>
<dbReference type="GO" id="GO:0006213">
    <property type="term" value="P:pyrimidine nucleoside metabolic process"/>
    <property type="evidence" value="ECO:0007669"/>
    <property type="project" value="InterPro"/>
</dbReference>
<dbReference type="PANTHER" id="PTHR10515:SF0">
    <property type="entry name" value="THYMIDINE PHOSPHORYLASE"/>
    <property type="match status" value="1"/>
</dbReference>
<evidence type="ECO:0000256" key="1">
    <source>
        <dbReference type="ARBA" id="ARBA00006915"/>
    </source>
</evidence>
<evidence type="ECO:0000256" key="7">
    <source>
        <dbReference type="SAM" id="MobiDB-lite"/>
    </source>
</evidence>
<name>A0A271IYB4_9BACT</name>
<organism evidence="9 10">
    <name type="scientific">Rubrivirga marina</name>
    <dbReference type="NCBI Taxonomy" id="1196024"/>
    <lineage>
        <taxon>Bacteria</taxon>
        <taxon>Pseudomonadati</taxon>
        <taxon>Rhodothermota</taxon>
        <taxon>Rhodothermia</taxon>
        <taxon>Rhodothermales</taxon>
        <taxon>Rubricoccaceae</taxon>
        <taxon>Rubrivirga</taxon>
    </lineage>
</organism>
<dbReference type="PANTHER" id="PTHR10515">
    <property type="entry name" value="THYMIDINE PHOSPHORYLASE"/>
    <property type="match status" value="1"/>
</dbReference>
<dbReference type="InterPro" id="IPR018090">
    <property type="entry name" value="Pyrmidine_PPas_bac/euk"/>
</dbReference>
<dbReference type="EC" id="2.4.2.4" evidence="3"/>
<dbReference type="Pfam" id="PF02885">
    <property type="entry name" value="Glycos_trans_3N"/>
    <property type="match status" value="1"/>
</dbReference>
<dbReference type="Gene3D" id="1.20.970.10">
    <property type="entry name" value="Transferase, Pyrimidine Nucleoside Phosphorylase, Chain C"/>
    <property type="match status" value="1"/>
</dbReference>
<dbReference type="PROSITE" id="PS00647">
    <property type="entry name" value="THYMID_PHOSPHORYLASE"/>
    <property type="match status" value="1"/>
</dbReference>
<dbReference type="InterPro" id="IPR000053">
    <property type="entry name" value="Thymidine/pyrmidine_PPase"/>
</dbReference>
<dbReference type="GO" id="GO:0009032">
    <property type="term" value="F:thymidine phosphorylase activity"/>
    <property type="evidence" value="ECO:0007669"/>
    <property type="project" value="UniProtKB-EC"/>
</dbReference>
<comment type="subunit">
    <text evidence="2">Homodimer.</text>
</comment>
<dbReference type="InterPro" id="IPR036566">
    <property type="entry name" value="PYNP-like_C_sf"/>
</dbReference>
<evidence type="ECO:0000313" key="10">
    <source>
        <dbReference type="Proteomes" id="UP000216339"/>
    </source>
</evidence>
<evidence type="ECO:0000259" key="8">
    <source>
        <dbReference type="SMART" id="SM00941"/>
    </source>
</evidence>
<comment type="caution">
    <text evidence="9">The sequence shown here is derived from an EMBL/GenBank/DDBJ whole genome shotgun (WGS) entry which is preliminary data.</text>
</comment>
<dbReference type="InterPro" id="IPR035902">
    <property type="entry name" value="Nuc_phospho_transferase"/>
</dbReference>